<sequence length="240" mass="26975">MYIERKSRVTKDNKSKKSKLLELYDNKLLRGKVDFMIDDGKSLSYLVQFCSTHGFSISTGSMKNYKDKRAEAIKTNVPLEQLLDRRVAVKGTVVDIRSKEVNVAPANEGDVDSKEPVSGERQLNNIIQPLEELIKTGWETMEHINVVDMPLMLKSIELYAKITGNTGGGVTTAGLHQIRLRQVAMESALTEVILSHIPEEKHEQVFEEIAEKAEAFYANLDLSEEGKAVKETLQRANVKL</sequence>
<reference evidence="1 2" key="1">
    <citation type="journal article" date="2010" name="J. Bacteriol.">
        <title>Brochothrix thermosphacta bacteriophages feature heterogeneous and highly mosaic genomes and utilize unique prophage insertion sites.</title>
        <authorList>
            <person name="Kilcher S."/>
            <person name="Loessner M.J."/>
            <person name="Klumpp J."/>
        </authorList>
    </citation>
    <scope>NUCLEOTIDE SEQUENCE [LARGE SCALE GENOMIC DNA]</scope>
</reference>
<dbReference type="Proteomes" id="UP000000331">
    <property type="component" value="Segment"/>
</dbReference>
<proteinExistence type="predicted"/>
<accession>D9J0W6</accession>
<dbReference type="OrthoDB" id="7095at10239"/>
<dbReference type="GeneID" id="10359199"/>
<keyword evidence="2" id="KW-1185">Reference proteome</keyword>
<dbReference type="KEGG" id="vg:10359199"/>
<name>D9J0W6_9CAUD</name>
<evidence type="ECO:0000313" key="2">
    <source>
        <dbReference type="Proteomes" id="UP000000331"/>
    </source>
</evidence>
<dbReference type="EMBL" id="HM242243">
    <property type="protein sequence ID" value="ADJ53203.1"/>
    <property type="molecule type" value="Genomic_DNA"/>
</dbReference>
<dbReference type="RefSeq" id="YP_004301502.1">
    <property type="nucleotide sequence ID" value="NC_015253.1"/>
</dbReference>
<organism evidence="1 2">
    <name type="scientific">Brochothrix phage A9</name>
    <dbReference type="NCBI Taxonomy" id="857312"/>
    <lineage>
        <taxon>Viruses</taxon>
        <taxon>Duplodnaviria</taxon>
        <taxon>Heunggongvirae</taxon>
        <taxon>Uroviricota</taxon>
        <taxon>Caudoviricetes</taxon>
        <taxon>Herelleviridae</taxon>
        <taxon>Klumppvirus</taxon>
        <taxon>Klumppvirus A9</taxon>
    </lineage>
</organism>
<protein>
    <submittedName>
        <fullName evidence="1">Gp168</fullName>
    </submittedName>
</protein>
<evidence type="ECO:0000313" key="1">
    <source>
        <dbReference type="EMBL" id="ADJ53203.1"/>
    </source>
</evidence>